<dbReference type="OrthoDB" id="7860307at2"/>
<dbReference type="Proteomes" id="UP000199399">
    <property type="component" value="Unassembled WGS sequence"/>
</dbReference>
<dbReference type="AlphaFoldDB" id="A0A1G7HL35"/>
<evidence type="ECO:0000313" key="2">
    <source>
        <dbReference type="Proteomes" id="UP000199399"/>
    </source>
</evidence>
<evidence type="ECO:0008006" key="3">
    <source>
        <dbReference type="Google" id="ProtNLM"/>
    </source>
</evidence>
<dbReference type="CDD" id="cd07812">
    <property type="entry name" value="SRPBCC"/>
    <property type="match status" value="1"/>
</dbReference>
<dbReference type="InterPro" id="IPR023393">
    <property type="entry name" value="START-like_dom_sf"/>
</dbReference>
<evidence type="ECO:0000313" key="1">
    <source>
        <dbReference type="EMBL" id="SDF01036.1"/>
    </source>
</evidence>
<keyword evidence="2" id="KW-1185">Reference proteome</keyword>
<name>A0A1G7HL35_9RHOB</name>
<proteinExistence type="predicted"/>
<organism evidence="1 2">
    <name type="scientific">Sulfitobacter delicatus</name>
    <dbReference type="NCBI Taxonomy" id="218672"/>
    <lineage>
        <taxon>Bacteria</taxon>
        <taxon>Pseudomonadati</taxon>
        <taxon>Pseudomonadota</taxon>
        <taxon>Alphaproteobacteria</taxon>
        <taxon>Rhodobacterales</taxon>
        <taxon>Roseobacteraceae</taxon>
        <taxon>Sulfitobacter</taxon>
    </lineage>
</organism>
<protein>
    <recommendedName>
        <fullName evidence="3">Polyketide cyclase / dehydrase and lipid transport</fullName>
    </recommendedName>
</protein>
<dbReference type="EMBL" id="FNBP01000001">
    <property type="protein sequence ID" value="SDF01036.1"/>
    <property type="molecule type" value="Genomic_DNA"/>
</dbReference>
<dbReference type="RefSeq" id="WP_093738184.1">
    <property type="nucleotide sequence ID" value="NZ_FNBP01000001.1"/>
</dbReference>
<dbReference type="STRING" id="218672.SAMN04489759_101151"/>
<accession>A0A1G7HL35</accession>
<gene>
    <name evidence="1" type="ORF">SAMN04489759_101151</name>
</gene>
<dbReference type="Gene3D" id="3.30.530.20">
    <property type="match status" value="1"/>
</dbReference>
<dbReference type="SUPFAM" id="SSF55961">
    <property type="entry name" value="Bet v1-like"/>
    <property type="match status" value="1"/>
</dbReference>
<sequence>MKFSTKEDIEAPIEAVFNMLCDFESFERSAMRRGAEVQRVDNLHQPGVGMTWKAVFPLRGKKRELTVEMVTFDRPEEMVLDSLSSGLAAQMSFELMALSRNRTRVLVALEIKPLNLSARLWVQSLKLAKTTLTKKYKQRVSEYARGMEERHARSVQA</sequence>
<reference evidence="2" key="1">
    <citation type="submission" date="2016-10" db="EMBL/GenBank/DDBJ databases">
        <authorList>
            <person name="Varghese N."/>
            <person name="Submissions S."/>
        </authorList>
    </citation>
    <scope>NUCLEOTIDE SEQUENCE [LARGE SCALE GENOMIC DNA]</scope>
    <source>
        <strain evidence="2">DSM 16477</strain>
    </source>
</reference>